<name>A0ZYQ3_9CAUD</name>
<feature type="region of interest" description="Disordered" evidence="1">
    <location>
        <begin position="1"/>
        <end position="56"/>
    </location>
</feature>
<dbReference type="KEGG" id="vg:4606114"/>
<protein>
    <submittedName>
        <fullName evidence="2">Uncharacterized protein</fullName>
    </submittedName>
</protein>
<evidence type="ECO:0000256" key="1">
    <source>
        <dbReference type="SAM" id="MobiDB-lite"/>
    </source>
</evidence>
<sequence>MSDKMALGGRLKGWAKQGSGDDSPATGDLMPRTQGSVRQGRRDGRPGPFCTSIHHA</sequence>
<evidence type="ECO:0000313" key="2">
    <source>
        <dbReference type="EMBL" id="CAL92462.1"/>
    </source>
</evidence>
<proteinExistence type="predicted"/>
<accession>A0ZYQ3</accession>
<dbReference type="GeneID" id="4606114"/>
<dbReference type="RefSeq" id="YP_919067.1">
    <property type="nucleotide sequence ID" value="NC_008695.1"/>
</dbReference>
<organism evidence="2 3">
    <name type="scientific">Halorubrum virus BJ1</name>
    <dbReference type="NCBI Taxonomy" id="416419"/>
    <lineage>
        <taxon>Viruses</taxon>
        <taxon>Duplodnaviria</taxon>
        <taxon>Heunggongvirae</taxon>
        <taxon>Uroviricota</taxon>
        <taxon>Caudoviricetes</taxon>
        <taxon>Kirjokansivirales</taxon>
        <taxon>Graaviviridae</taxon>
        <taxon>Beejeyvirus</taxon>
        <taxon>Beejeyvirus bagaejinnorense</taxon>
        <taxon>Beejeyvirus BJ1</taxon>
    </lineage>
</organism>
<reference evidence="2 3" key="1">
    <citation type="journal article" date="2007" name="BMC Genomics">
        <title>Sequence analysis of an Archaeal virus isolated from a hypersaline lake in Inner Mongolia, China.</title>
        <authorList>
            <person name="Pagaling E."/>
            <person name="Haigh R."/>
            <person name="Grant W.D."/>
            <person name="Cowan D.A."/>
            <person name="Jones B.E."/>
            <person name="Ma Y."/>
            <person name="Ventosa A."/>
            <person name="Heaphy S."/>
        </authorList>
    </citation>
    <scope>NUCLEOTIDE SEQUENCE</scope>
</reference>
<keyword evidence="3" id="KW-1185">Reference proteome</keyword>
<evidence type="ECO:0000313" key="3">
    <source>
        <dbReference type="Proteomes" id="UP000002272"/>
    </source>
</evidence>
<dbReference type="EMBL" id="AM419438">
    <property type="protein sequence ID" value="CAL92462.1"/>
    <property type="molecule type" value="Genomic_DNA"/>
</dbReference>
<dbReference type="Proteomes" id="UP000002272">
    <property type="component" value="Segment"/>
</dbReference>